<protein>
    <submittedName>
        <fullName evidence="2">Uncharacterized protein</fullName>
    </submittedName>
</protein>
<dbReference type="Proteomes" id="UP000799772">
    <property type="component" value="Unassembled WGS sequence"/>
</dbReference>
<keyword evidence="3" id="KW-1185">Reference proteome</keyword>
<accession>A0A9P4MB75</accession>
<feature type="compositionally biased region" description="Polar residues" evidence="1">
    <location>
        <begin position="67"/>
        <end position="88"/>
    </location>
</feature>
<name>A0A9P4MB75_9PEZI</name>
<feature type="region of interest" description="Disordered" evidence="1">
    <location>
        <begin position="63"/>
        <end position="123"/>
    </location>
</feature>
<evidence type="ECO:0000256" key="1">
    <source>
        <dbReference type="SAM" id="MobiDB-lite"/>
    </source>
</evidence>
<dbReference type="EMBL" id="ML978121">
    <property type="protein sequence ID" value="KAF2104381.1"/>
    <property type="molecule type" value="Genomic_DNA"/>
</dbReference>
<sequence>MARPAITVDFLSSDTLFEREVLKLSDGETEDDLNQRVVQSAQDVGLSDLEIAHTLGPAINPFPAPTAPSSISTTAIHSPNSRGSLNTNSTAPTSSHSISSGEPRQSLHRPSHHKNISISSLFGPLKGKEFSPPSLESIPITLPEAHSPRRTKPHFLVRDIEIRLAHGKGLKKLSKVFRKDSMHEHIPWQMEPTPEASPTVSAMKPIGSGIRTGVAGQISIKEEDAPVITERRLFSSRPPSINTEAGERLGFRARSSKFLGKKMNRRSVTGPIDIANGRHAWSSLELSVEPETPLTPLTPLSSMEDESEIDGASTTLQAMLASSPFESPEPLRQEMKDAMKTRSFITVQALNRGELRRLKAFRNKQLLALATLHEVERNKMLSIYEQQKELIDAKYRQALTHLVEDRQVLAELDLLAALDDRLKKEQGKLRHMEAYCSPSSGRKITSQNLAMLEQQRQLVEQLQSDKYRQDSSNHLREKQDVDKARLPKQQELELAELNGKRSKALAQREEVEMAEVRSLNLIVRRRRDASVARSNLRFEVWRRNVEEEKGKIPGGLPYLRPEEVWDAFWMVDVPLKSALDDVLPPEEAHHSHQRKNALGAKQ</sequence>
<organism evidence="2 3">
    <name type="scientific">Rhizodiscina lignyota</name>
    <dbReference type="NCBI Taxonomy" id="1504668"/>
    <lineage>
        <taxon>Eukaryota</taxon>
        <taxon>Fungi</taxon>
        <taxon>Dikarya</taxon>
        <taxon>Ascomycota</taxon>
        <taxon>Pezizomycotina</taxon>
        <taxon>Dothideomycetes</taxon>
        <taxon>Pleosporomycetidae</taxon>
        <taxon>Aulographales</taxon>
        <taxon>Rhizodiscinaceae</taxon>
        <taxon>Rhizodiscina</taxon>
    </lineage>
</organism>
<reference evidence="2" key="1">
    <citation type="journal article" date="2020" name="Stud. Mycol.">
        <title>101 Dothideomycetes genomes: a test case for predicting lifestyles and emergence of pathogens.</title>
        <authorList>
            <person name="Haridas S."/>
            <person name="Albert R."/>
            <person name="Binder M."/>
            <person name="Bloem J."/>
            <person name="Labutti K."/>
            <person name="Salamov A."/>
            <person name="Andreopoulos B."/>
            <person name="Baker S."/>
            <person name="Barry K."/>
            <person name="Bills G."/>
            <person name="Bluhm B."/>
            <person name="Cannon C."/>
            <person name="Castanera R."/>
            <person name="Culley D."/>
            <person name="Daum C."/>
            <person name="Ezra D."/>
            <person name="Gonzalez J."/>
            <person name="Henrissat B."/>
            <person name="Kuo A."/>
            <person name="Liang C."/>
            <person name="Lipzen A."/>
            <person name="Lutzoni F."/>
            <person name="Magnuson J."/>
            <person name="Mondo S."/>
            <person name="Nolan M."/>
            <person name="Ohm R."/>
            <person name="Pangilinan J."/>
            <person name="Park H.-J."/>
            <person name="Ramirez L."/>
            <person name="Alfaro M."/>
            <person name="Sun H."/>
            <person name="Tritt A."/>
            <person name="Yoshinaga Y."/>
            <person name="Zwiers L.-H."/>
            <person name="Turgeon B."/>
            <person name="Goodwin S."/>
            <person name="Spatafora J."/>
            <person name="Crous P."/>
            <person name="Grigoriev I."/>
        </authorList>
    </citation>
    <scope>NUCLEOTIDE SEQUENCE</scope>
    <source>
        <strain evidence="2">CBS 133067</strain>
    </source>
</reference>
<feature type="compositionally biased region" description="Basic residues" evidence="1">
    <location>
        <begin position="106"/>
        <end position="115"/>
    </location>
</feature>
<proteinExistence type="predicted"/>
<evidence type="ECO:0000313" key="3">
    <source>
        <dbReference type="Proteomes" id="UP000799772"/>
    </source>
</evidence>
<gene>
    <name evidence="2" type="ORF">NA57DRAFT_70587</name>
</gene>
<dbReference type="OrthoDB" id="9977870at2759"/>
<feature type="compositionally biased region" description="Low complexity" evidence="1">
    <location>
        <begin position="89"/>
        <end position="100"/>
    </location>
</feature>
<comment type="caution">
    <text evidence="2">The sequence shown here is derived from an EMBL/GenBank/DDBJ whole genome shotgun (WGS) entry which is preliminary data.</text>
</comment>
<dbReference type="AlphaFoldDB" id="A0A9P4MB75"/>
<evidence type="ECO:0000313" key="2">
    <source>
        <dbReference type="EMBL" id="KAF2104381.1"/>
    </source>
</evidence>